<reference evidence="2" key="1">
    <citation type="submission" date="2007-10" db="EMBL/GenBank/DDBJ databases">
        <title>NEDO human cDNA sequencing project focused on splicing variants.</title>
        <authorList>
            <person name="Wakamatsu A."/>
            <person name="Yamamoto J."/>
            <person name="Kimura K."/>
            <person name="Ishii S."/>
            <person name="Watanabe K."/>
            <person name="Sugiyama A."/>
            <person name="Murakawa K."/>
            <person name="Kaida T."/>
            <person name="Tsuchiya K."/>
            <person name="Fukuzumi Y."/>
            <person name="Kumagai A."/>
            <person name="Oishi Y."/>
            <person name="Yamamoto S."/>
            <person name="Ono Y."/>
            <person name="Komori Y."/>
            <person name="Yamazaki M."/>
            <person name="Kisu Y."/>
            <person name="Nishikawa T."/>
            <person name="Sugano S."/>
            <person name="Nomura N."/>
            <person name="Isogai T."/>
        </authorList>
    </citation>
    <scope>NUCLEOTIDE SEQUENCE</scope>
    <source>
        <tissue evidence="2">Caudate nucleus</tissue>
    </source>
</reference>
<name>B7Z2Y8_HUMAN</name>
<proteinExistence type="evidence at transcript level"/>
<organism evidence="2">
    <name type="scientific">Homo sapiens</name>
    <name type="common">Human</name>
    <dbReference type="NCBI Taxonomy" id="9606"/>
    <lineage>
        <taxon>Eukaryota</taxon>
        <taxon>Metazoa</taxon>
        <taxon>Chordata</taxon>
        <taxon>Craniata</taxon>
        <taxon>Vertebrata</taxon>
        <taxon>Euteleostomi</taxon>
        <taxon>Mammalia</taxon>
        <taxon>Eutheria</taxon>
        <taxon>Euarchontoglires</taxon>
        <taxon>Primates</taxon>
        <taxon>Haplorrhini</taxon>
        <taxon>Catarrhini</taxon>
        <taxon>Hominidae</taxon>
        <taxon>Homo</taxon>
    </lineage>
</organism>
<protein>
    <submittedName>
        <fullName evidence="2">cDNA FLJ59022</fullName>
    </submittedName>
</protein>
<feature type="region of interest" description="Disordered" evidence="1">
    <location>
        <begin position="29"/>
        <end position="65"/>
    </location>
</feature>
<evidence type="ECO:0000256" key="1">
    <source>
        <dbReference type="SAM" id="MobiDB-lite"/>
    </source>
</evidence>
<dbReference type="AlphaFoldDB" id="B7Z2Y8"/>
<dbReference type="EMBL" id="AK295275">
    <property type="protein sequence ID" value="BAH12024.1"/>
    <property type="molecule type" value="mRNA"/>
</dbReference>
<accession>B7Z2Y8</accession>
<sequence length="151" mass="16471">MSDKQDKQETKLFFFVEGRAALPRRPVFGSPAGMGSTRPVGGCPGPPATSGLNFPHTSRPLGRWPSLDPTPLPTHCFSCASRSLTSASRLFTRATSSSSRSCSRRFWASVFCQSAEDGRLVTHRQGLRTPGPPPSPSRLFQFPYISQQTTL</sequence>
<evidence type="ECO:0000313" key="2">
    <source>
        <dbReference type="EMBL" id="BAH12024.1"/>
    </source>
</evidence>